<reference evidence="2" key="1">
    <citation type="submission" date="2017-06" db="EMBL/GenBank/DDBJ databases">
        <title>Genome analysis of Fimbriiglobus ruber SP5, the first member of the order Planctomycetales with confirmed chitinolytic capability.</title>
        <authorList>
            <person name="Ravin N.V."/>
            <person name="Rakitin A.L."/>
            <person name="Ivanova A.A."/>
            <person name="Beletsky A.V."/>
            <person name="Kulichevskaya I.S."/>
            <person name="Mardanov A.V."/>
            <person name="Dedysh S.N."/>
        </authorList>
    </citation>
    <scope>NUCLEOTIDE SEQUENCE [LARGE SCALE GENOMIC DNA]</scope>
    <source>
        <strain evidence="2">SP5</strain>
    </source>
</reference>
<evidence type="ECO:0000313" key="1">
    <source>
        <dbReference type="EMBL" id="OWK39533.1"/>
    </source>
</evidence>
<accession>A0A225DEW7</accession>
<name>A0A225DEW7_9BACT</name>
<protein>
    <submittedName>
        <fullName evidence="1">Uncharacterized protein</fullName>
    </submittedName>
</protein>
<dbReference type="Proteomes" id="UP000214646">
    <property type="component" value="Unassembled WGS sequence"/>
</dbReference>
<evidence type="ECO:0000313" key="2">
    <source>
        <dbReference type="Proteomes" id="UP000214646"/>
    </source>
</evidence>
<sequence>MDAIIGAIGTFVKRRPEIPTPSDIESILNPPLPRPDWAAYVSLKKSVQEGNYLMPDERRFLRECEEYAKKHHAEEMDNYRAAQLQIDQHLRSLAV</sequence>
<dbReference type="AlphaFoldDB" id="A0A225DEW7"/>
<comment type="caution">
    <text evidence="1">The sequence shown here is derived from an EMBL/GenBank/DDBJ whole genome shotgun (WGS) entry which is preliminary data.</text>
</comment>
<organism evidence="1 2">
    <name type="scientific">Fimbriiglobus ruber</name>
    <dbReference type="NCBI Taxonomy" id="1908690"/>
    <lineage>
        <taxon>Bacteria</taxon>
        <taxon>Pseudomonadati</taxon>
        <taxon>Planctomycetota</taxon>
        <taxon>Planctomycetia</taxon>
        <taxon>Gemmatales</taxon>
        <taxon>Gemmataceae</taxon>
        <taxon>Fimbriiglobus</taxon>
    </lineage>
</organism>
<proteinExistence type="predicted"/>
<dbReference type="EMBL" id="NIDE01000010">
    <property type="protein sequence ID" value="OWK39533.1"/>
    <property type="molecule type" value="Genomic_DNA"/>
</dbReference>
<gene>
    <name evidence="1" type="ORF">FRUB_06096</name>
</gene>
<keyword evidence="2" id="KW-1185">Reference proteome</keyword>